<dbReference type="InterPro" id="IPR051338">
    <property type="entry name" value="NodU/CmcH_Carbamoyltrnsfr"/>
</dbReference>
<dbReference type="InterPro" id="IPR003696">
    <property type="entry name" value="Carbtransf_dom"/>
</dbReference>
<dbReference type="GO" id="GO:0016740">
    <property type="term" value="F:transferase activity"/>
    <property type="evidence" value="ECO:0007669"/>
    <property type="project" value="UniProtKB-KW"/>
</dbReference>
<dbReference type="Pfam" id="PF02543">
    <property type="entry name" value="Carbam_trans_N"/>
    <property type="match status" value="1"/>
</dbReference>
<dbReference type="InterPro" id="IPR038152">
    <property type="entry name" value="Carbam_trans_C_sf"/>
</dbReference>
<accession>A0A542DBJ4</accession>
<keyword evidence="5" id="KW-1185">Reference proteome</keyword>
<dbReference type="SUPFAM" id="SSF53067">
    <property type="entry name" value="Actin-like ATPase domain"/>
    <property type="match status" value="1"/>
</dbReference>
<evidence type="ECO:0000313" key="5">
    <source>
        <dbReference type="Proteomes" id="UP000320876"/>
    </source>
</evidence>
<dbReference type="InterPro" id="IPR043129">
    <property type="entry name" value="ATPase_NBD"/>
</dbReference>
<dbReference type="EMBL" id="VFML01000001">
    <property type="protein sequence ID" value="TQJ00434.1"/>
    <property type="molecule type" value="Genomic_DNA"/>
</dbReference>
<organism evidence="4 5">
    <name type="scientific">Amycolatopsis cihanbeyliensis</name>
    <dbReference type="NCBI Taxonomy" id="1128664"/>
    <lineage>
        <taxon>Bacteria</taxon>
        <taxon>Bacillati</taxon>
        <taxon>Actinomycetota</taxon>
        <taxon>Actinomycetes</taxon>
        <taxon>Pseudonocardiales</taxon>
        <taxon>Pseudonocardiaceae</taxon>
        <taxon>Amycolatopsis</taxon>
    </lineage>
</organism>
<dbReference type="PANTHER" id="PTHR34847:SF1">
    <property type="entry name" value="NODULATION PROTEIN U"/>
    <property type="match status" value="1"/>
</dbReference>
<evidence type="ECO:0000259" key="2">
    <source>
        <dbReference type="Pfam" id="PF02543"/>
    </source>
</evidence>
<sequence>MLTLGLAGGLDPAHDVVLDTPENYTYDGAAVLVRDGVIIAAAEEERLNRIKHSNKFPVSAIRFCLDEAGVRPEEIDRFAYYVDEAAANALLTRLYLRMPDWPLRADARTMFAGALGVHLGCEVEQDKLDFYAHKLTHAAGALAHSGFDDTLVYVVDSAGGVFDAGWTADGALRLEELVAIPPARSMNQLWEKTLPFLGFGLFEEYKAMALAAHGDPARFRPLLEQVCRRLPDGDYAVDLATLDRLAGEVPPRPRHEEPAEVHRDLAAALQEATEEVVLHVLRHYRERTGRSTLCMAGGMIENTAVSGRVLRSGLFDDVFVHPAAYDSGCAVGAGLLAANDAGDRLDRSRVRHVYWGRSLGGDQDIDAELAGWSAFVDVARPERPAEHVAGLLAEGKVLGWVRGRAEFGSHALGNRSILADARRKEARARVNEVTGRNEPYRPLAPSVPVERAADFFVLPGRTGASPFMTFALEVRPEWRAELPAVTHADGTAKLHTVAREDNPGYWELLTAFGARTGVPVLLNTSFNNSTEPTVDSVRDAVVAFLTTGLDGLVVGDRVLSRADPAEADWRALEVSVPPYVKLFRVKGQTERDQGGARHEIRTTYDPPVRRRIGPAAAALLDSLDRPANLGDALDRVDADPTELLAELRGLWAERFLRLAPQGGAA</sequence>
<dbReference type="Gene3D" id="3.90.870.20">
    <property type="entry name" value="Carbamoyltransferase, C-terminal domain"/>
    <property type="match status" value="1"/>
</dbReference>
<dbReference type="RefSeq" id="WP_141995366.1">
    <property type="nucleotide sequence ID" value="NZ_VFML01000001.1"/>
</dbReference>
<feature type="domain" description="Carbamoyltransferase" evidence="2">
    <location>
        <begin position="24"/>
        <end position="334"/>
    </location>
</feature>
<dbReference type="Pfam" id="PF16861">
    <property type="entry name" value="Carbam_trans_C"/>
    <property type="match status" value="1"/>
</dbReference>
<evidence type="ECO:0000256" key="1">
    <source>
        <dbReference type="ARBA" id="ARBA00006129"/>
    </source>
</evidence>
<evidence type="ECO:0000313" key="4">
    <source>
        <dbReference type="EMBL" id="TQJ00434.1"/>
    </source>
</evidence>
<dbReference type="PANTHER" id="PTHR34847">
    <property type="entry name" value="NODULATION PROTEIN U"/>
    <property type="match status" value="1"/>
</dbReference>
<protein>
    <submittedName>
        <fullName evidence="4">Carbamoyltransferase</fullName>
    </submittedName>
</protein>
<reference evidence="4 5" key="1">
    <citation type="submission" date="2019-06" db="EMBL/GenBank/DDBJ databases">
        <title>Sequencing the genomes of 1000 actinobacteria strains.</title>
        <authorList>
            <person name="Klenk H.-P."/>
        </authorList>
    </citation>
    <scope>NUCLEOTIDE SEQUENCE [LARGE SCALE GENOMIC DNA]</scope>
    <source>
        <strain evidence="4 5">DSM 45679</strain>
    </source>
</reference>
<feature type="domain" description="Carbamoyltransferase C-terminal" evidence="3">
    <location>
        <begin position="389"/>
        <end position="560"/>
    </location>
</feature>
<evidence type="ECO:0000259" key="3">
    <source>
        <dbReference type="Pfam" id="PF16861"/>
    </source>
</evidence>
<name>A0A542DBJ4_AMYCI</name>
<dbReference type="Proteomes" id="UP000320876">
    <property type="component" value="Unassembled WGS sequence"/>
</dbReference>
<dbReference type="Gene3D" id="3.30.420.40">
    <property type="match status" value="2"/>
</dbReference>
<dbReference type="AlphaFoldDB" id="A0A542DBJ4"/>
<gene>
    <name evidence="4" type="ORF">FB471_0056</name>
</gene>
<dbReference type="InterPro" id="IPR031730">
    <property type="entry name" value="Carbam_trans_C"/>
</dbReference>
<comment type="similarity">
    <text evidence="1">Belongs to the NodU/CmcH family.</text>
</comment>
<proteinExistence type="inferred from homology"/>
<dbReference type="OrthoDB" id="9780777at2"/>
<comment type="caution">
    <text evidence="4">The sequence shown here is derived from an EMBL/GenBank/DDBJ whole genome shotgun (WGS) entry which is preliminary data.</text>
</comment>
<keyword evidence="4" id="KW-0808">Transferase</keyword>